<keyword evidence="1" id="KW-0732">Signal</keyword>
<dbReference type="OrthoDB" id="6236007at2759"/>
<reference evidence="3" key="2">
    <citation type="submission" date="2025-09" db="UniProtKB">
        <authorList>
            <consortium name="Ensembl"/>
        </authorList>
    </citation>
    <scope>IDENTIFICATION</scope>
</reference>
<name>A0A8C5Q3K2_9ANUR</name>
<keyword evidence="4" id="KW-1185">Reference proteome</keyword>
<dbReference type="InterPro" id="IPR036084">
    <property type="entry name" value="Ser_inhib-like_sf"/>
</dbReference>
<feature type="chain" id="PRO_5034235212" description="TIL domain-containing protein" evidence="1">
    <location>
        <begin position="23"/>
        <end position="85"/>
    </location>
</feature>
<dbReference type="Proteomes" id="UP000694569">
    <property type="component" value="Unplaced"/>
</dbReference>
<dbReference type="Gene3D" id="2.10.25.10">
    <property type="entry name" value="Laminin"/>
    <property type="match status" value="1"/>
</dbReference>
<protein>
    <recommendedName>
        <fullName evidence="2">TIL domain-containing protein</fullName>
    </recommendedName>
</protein>
<organism evidence="3 4">
    <name type="scientific">Leptobrachium leishanense</name>
    <name type="common">Leishan spiny toad</name>
    <dbReference type="NCBI Taxonomy" id="445787"/>
    <lineage>
        <taxon>Eukaryota</taxon>
        <taxon>Metazoa</taxon>
        <taxon>Chordata</taxon>
        <taxon>Craniata</taxon>
        <taxon>Vertebrata</taxon>
        <taxon>Euteleostomi</taxon>
        <taxon>Amphibia</taxon>
        <taxon>Batrachia</taxon>
        <taxon>Anura</taxon>
        <taxon>Pelobatoidea</taxon>
        <taxon>Megophryidae</taxon>
        <taxon>Leptobrachium</taxon>
    </lineage>
</organism>
<proteinExistence type="predicted"/>
<accession>A0A8C5Q3K2</accession>
<reference evidence="3" key="1">
    <citation type="submission" date="2025-08" db="UniProtKB">
        <authorList>
            <consortium name="Ensembl"/>
        </authorList>
    </citation>
    <scope>IDENTIFICATION</scope>
</reference>
<evidence type="ECO:0000256" key="1">
    <source>
        <dbReference type="SAM" id="SignalP"/>
    </source>
</evidence>
<feature type="signal peptide" evidence="1">
    <location>
        <begin position="1"/>
        <end position="22"/>
    </location>
</feature>
<sequence>ARLTLVLGFLFIVLKLFSYFSAHCDQTHAKFNDCGSGCPITCANRHNHPVCDRKCYQNCYCVKGYLEDSKGICCVNESVCERISA</sequence>
<dbReference type="SUPFAM" id="SSF57567">
    <property type="entry name" value="Serine protease inhibitors"/>
    <property type="match status" value="1"/>
</dbReference>
<dbReference type="Ensembl" id="ENSLLET00000033000.1">
    <property type="protein sequence ID" value="ENSLLEP00000031781.1"/>
    <property type="gene ID" value="ENSLLEG00000020115.1"/>
</dbReference>
<evidence type="ECO:0000313" key="4">
    <source>
        <dbReference type="Proteomes" id="UP000694569"/>
    </source>
</evidence>
<dbReference type="AlphaFoldDB" id="A0A8C5Q3K2"/>
<dbReference type="CDD" id="cd19941">
    <property type="entry name" value="TIL"/>
    <property type="match status" value="1"/>
</dbReference>
<evidence type="ECO:0000313" key="3">
    <source>
        <dbReference type="Ensembl" id="ENSLLEP00000031781.1"/>
    </source>
</evidence>
<dbReference type="Pfam" id="PF01826">
    <property type="entry name" value="TIL"/>
    <property type="match status" value="1"/>
</dbReference>
<evidence type="ECO:0000259" key="2">
    <source>
        <dbReference type="Pfam" id="PF01826"/>
    </source>
</evidence>
<dbReference type="InterPro" id="IPR002919">
    <property type="entry name" value="TIL_dom"/>
</dbReference>
<feature type="domain" description="TIL" evidence="2">
    <location>
        <begin position="27"/>
        <end position="80"/>
    </location>
</feature>